<dbReference type="GO" id="GO:0055070">
    <property type="term" value="P:copper ion homeostasis"/>
    <property type="evidence" value="ECO:0007669"/>
    <property type="project" value="TreeGrafter"/>
</dbReference>
<feature type="domain" description="HMA" evidence="3">
    <location>
        <begin position="12"/>
        <end position="77"/>
    </location>
</feature>
<accession>A0A177LUB8</accession>
<dbReference type="InterPro" id="IPR017969">
    <property type="entry name" value="Heavy-metal-associated_CS"/>
</dbReference>
<dbReference type="SUPFAM" id="SSF55008">
    <property type="entry name" value="HMA, heavy metal-associated domain"/>
    <property type="match status" value="1"/>
</dbReference>
<evidence type="ECO:0000259" key="3">
    <source>
        <dbReference type="PROSITE" id="PS50846"/>
    </source>
</evidence>
<proteinExistence type="predicted"/>
<dbReference type="RefSeq" id="WP_064010734.1">
    <property type="nucleotide sequence ID" value="NZ_LUUG01000130.1"/>
</dbReference>
<protein>
    <recommendedName>
        <fullName evidence="3">HMA domain-containing protein</fullName>
    </recommendedName>
</protein>
<dbReference type="GO" id="GO:0016020">
    <property type="term" value="C:membrane"/>
    <property type="evidence" value="ECO:0007669"/>
    <property type="project" value="TreeGrafter"/>
</dbReference>
<dbReference type="InterPro" id="IPR001802">
    <property type="entry name" value="MerP/CopZ"/>
</dbReference>
<dbReference type="CDD" id="cd00371">
    <property type="entry name" value="HMA"/>
    <property type="match status" value="1"/>
</dbReference>
<keyword evidence="1" id="KW-0479">Metal-binding</keyword>
<dbReference type="PANTHER" id="PTHR43520">
    <property type="entry name" value="ATP7, ISOFORM B"/>
    <property type="match status" value="1"/>
</dbReference>
<gene>
    <name evidence="4" type="ORF">A1332_22355</name>
</gene>
<dbReference type="GO" id="GO:0005507">
    <property type="term" value="F:copper ion binding"/>
    <property type="evidence" value="ECO:0007669"/>
    <property type="project" value="TreeGrafter"/>
</dbReference>
<sequence length="166" mass="17529">MKTFNSNHLADRTVYLSIEGMTCASCAGRVEKALNKIPGVQQASVNLATESALIRSDGSVDTDLLIREVAATGYRASVKPEWPASKPKSQDGLTVVMSALLSLPLLAPMLLEPFGTQVSLPGWLQLGLATPVQFVLGARFYRVGWKALKAGAGNMDLLVALGTSAA</sequence>
<reference evidence="4 5" key="1">
    <citation type="submission" date="2016-03" db="EMBL/GenBank/DDBJ databases">
        <authorList>
            <person name="Ploux O."/>
        </authorList>
    </citation>
    <scope>NUCLEOTIDE SEQUENCE [LARGE SCALE GENOMIC DNA]</scope>
    <source>
        <strain evidence="4 5">R-45363</strain>
    </source>
</reference>
<dbReference type="PRINTS" id="PR00946">
    <property type="entry name" value="HGSCAVENGER"/>
</dbReference>
<dbReference type="EMBL" id="LUUG01000130">
    <property type="protein sequence ID" value="OAH96559.1"/>
    <property type="molecule type" value="Genomic_DNA"/>
</dbReference>
<dbReference type="Gene3D" id="3.30.70.100">
    <property type="match status" value="1"/>
</dbReference>
<dbReference type="FunFam" id="3.30.70.100:FF:000005">
    <property type="entry name" value="Copper-exporting P-type ATPase A"/>
    <property type="match status" value="1"/>
</dbReference>
<evidence type="ECO:0000256" key="2">
    <source>
        <dbReference type="ARBA" id="ARBA00022967"/>
    </source>
</evidence>
<dbReference type="InterPro" id="IPR036163">
    <property type="entry name" value="HMA_dom_sf"/>
</dbReference>
<dbReference type="Proteomes" id="UP000078090">
    <property type="component" value="Unassembled WGS sequence"/>
</dbReference>
<evidence type="ECO:0000256" key="1">
    <source>
        <dbReference type="ARBA" id="ARBA00022723"/>
    </source>
</evidence>
<keyword evidence="2" id="KW-1278">Translocase</keyword>
<dbReference type="AlphaFoldDB" id="A0A177LUB8"/>
<comment type="caution">
    <text evidence="4">The sequence shown here is derived from an EMBL/GenBank/DDBJ whole genome shotgun (WGS) entry which is preliminary data.</text>
</comment>
<dbReference type="PROSITE" id="PS50846">
    <property type="entry name" value="HMA_2"/>
    <property type="match status" value="1"/>
</dbReference>
<dbReference type="GO" id="GO:0043682">
    <property type="term" value="F:P-type divalent copper transporter activity"/>
    <property type="evidence" value="ECO:0007669"/>
    <property type="project" value="TreeGrafter"/>
</dbReference>
<organism evidence="4 5">
    <name type="scientific">Methylomonas methanica</name>
    <dbReference type="NCBI Taxonomy" id="421"/>
    <lineage>
        <taxon>Bacteria</taxon>
        <taxon>Pseudomonadati</taxon>
        <taxon>Pseudomonadota</taxon>
        <taxon>Gammaproteobacteria</taxon>
        <taxon>Methylococcales</taxon>
        <taxon>Methylococcaceae</taxon>
        <taxon>Methylomonas</taxon>
    </lineage>
</organism>
<dbReference type="PANTHER" id="PTHR43520:SF8">
    <property type="entry name" value="P-TYPE CU(+) TRANSPORTER"/>
    <property type="match status" value="1"/>
</dbReference>
<evidence type="ECO:0000313" key="5">
    <source>
        <dbReference type="Proteomes" id="UP000078090"/>
    </source>
</evidence>
<evidence type="ECO:0000313" key="4">
    <source>
        <dbReference type="EMBL" id="OAH96559.1"/>
    </source>
</evidence>
<dbReference type="PROSITE" id="PS01047">
    <property type="entry name" value="HMA_1"/>
    <property type="match status" value="1"/>
</dbReference>
<name>A0A177LUB8_METMH</name>
<dbReference type="InterPro" id="IPR006121">
    <property type="entry name" value="HMA_dom"/>
</dbReference>
<dbReference type="Pfam" id="PF00403">
    <property type="entry name" value="HMA"/>
    <property type="match status" value="1"/>
</dbReference>